<protein>
    <recommendedName>
        <fullName evidence="1">RES domain-containing protein</fullName>
    </recommendedName>
</protein>
<name>A0A4Y3R6B6_STRCI</name>
<keyword evidence="3" id="KW-1185">Reference proteome</keyword>
<evidence type="ECO:0000313" key="2">
    <source>
        <dbReference type="EMBL" id="GEB53112.1"/>
    </source>
</evidence>
<evidence type="ECO:0000259" key="1">
    <source>
        <dbReference type="SMART" id="SM00953"/>
    </source>
</evidence>
<feature type="domain" description="RES" evidence="1">
    <location>
        <begin position="43"/>
        <end position="188"/>
    </location>
</feature>
<dbReference type="Pfam" id="PF08808">
    <property type="entry name" value="RES"/>
    <property type="match status" value="1"/>
</dbReference>
<dbReference type="AlphaFoldDB" id="A0A4Y3R6B6"/>
<organism evidence="2 3">
    <name type="scientific">Streptomyces cacaoi</name>
    <dbReference type="NCBI Taxonomy" id="1898"/>
    <lineage>
        <taxon>Bacteria</taxon>
        <taxon>Bacillati</taxon>
        <taxon>Actinomycetota</taxon>
        <taxon>Actinomycetes</taxon>
        <taxon>Kitasatosporales</taxon>
        <taxon>Streptomycetaceae</taxon>
        <taxon>Streptomyces</taxon>
    </lineage>
</organism>
<proteinExistence type="predicted"/>
<dbReference type="RefSeq" id="WP_051847159.1">
    <property type="nucleotide sequence ID" value="NZ_BJMM01000043.1"/>
</dbReference>
<dbReference type="OrthoDB" id="4258344at2"/>
<dbReference type="InterPro" id="IPR014914">
    <property type="entry name" value="RES_dom"/>
</dbReference>
<evidence type="ECO:0000313" key="3">
    <source>
        <dbReference type="Proteomes" id="UP000319210"/>
    </source>
</evidence>
<sequence>MKARPPRSLPGTPRLLSLPAGTPLYRVHSAARSPAAFNTRRTPCLYGGGRFDATTHSDGYGYLYAGLTEEAAVCESLLRSVPFAPEGGPRLVQRAAVRGRRFSFLRTATELRLVPLLSGRDLAAVGQDAWLVQADPVDYPYTRDWGHWIRAQADPAAQGFIWPSKREPADHALVLFADRCPDPVLEDAGPEPVDLDTPDGTRRLNGLLAPYGAAVPPSD</sequence>
<dbReference type="SMART" id="SM00953">
    <property type="entry name" value="RES"/>
    <property type="match status" value="1"/>
</dbReference>
<dbReference type="Proteomes" id="UP000319210">
    <property type="component" value="Unassembled WGS sequence"/>
</dbReference>
<accession>A0A4Y3R6B6</accession>
<dbReference type="EMBL" id="BJMM01000043">
    <property type="protein sequence ID" value="GEB53112.1"/>
    <property type="molecule type" value="Genomic_DNA"/>
</dbReference>
<comment type="caution">
    <text evidence="2">The sequence shown here is derived from an EMBL/GenBank/DDBJ whole genome shotgun (WGS) entry which is preliminary data.</text>
</comment>
<reference evidence="2 3" key="1">
    <citation type="submission" date="2019-06" db="EMBL/GenBank/DDBJ databases">
        <title>Whole genome shotgun sequence of Streptomyces cacaoi subsp. cacaoi NBRC 12748.</title>
        <authorList>
            <person name="Hosoyama A."/>
            <person name="Uohara A."/>
            <person name="Ohji S."/>
            <person name="Ichikawa N."/>
        </authorList>
    </citation>
    <scope>NUCLEOTIDE SEQUENCE [LARGE SCALE GENOMIC DNA]</scope>
    <source>
        <strain evidence="2 3">NBRC 12748</strain>
    </source>
</reference>
<gene>
    <name evidence="2" type="ORF">SCA03_56630</name>
</gene>